<dbReference type="Pfam" id="PF00400">
    <property type="entry name" value="WD40"/>
    <property type="match status" value="4"/>
</dbReference>
<dbReference type="PANTHER" id="PTHR19858">
    <property type="entry name" value="WD40 REPEAT PROTEIN"/>
    <property type="match status" value="1"/>
</dbReference>
<proteinExistence type="predicted"/>
<dbReference type="GO" id="GO:0032040">
    <property type="term" value="C:small-subunit processome"/>
    <property type="evidence" value="ECO:0007669"/>
    <property type="project" value="TreeGrafter"/>
</dbReference>
<protein>
    <submittedName>
        <fullName evidence="6">Periodic tryptophan protein 2 homolog</fullName>
    </submittedName>
</protein>
<feature type="repeat" description="WD" evidence="3">
    <location>
        <begin position="139"/>
        <end position="170"/>
    </location>
</feature>
<keyword evidence="1 3" id="KW-0853">WD repeat</keyword>
<dbReference type="Proteomes" id="UP000515125">
    <property type="component" value="Unplaced"/>
</dbReference>
<dbReference type="AlphaFoldDB" id="A0A6P6RQ36"/>
<dbReference type="PROSITE" id="PS50082">
    <property type="entry name" value="WD_REPEATS_2"/>
    <property type="match status" value="4"/>
</dbReference>
<dbReference type="InterPro" id="IPR015943">
    <property type="entry name" value="WD40/YVTN_repeat-like_dom_sf"/>
</dbReference>
<feature type="repeat" description="WD" evidence="3">
    <location>
        <begin position="445"/>
        <end position="462"/>
    </location>
</feature>
<evidence type="ECO:0000313" key="6">
    <source>
        <dbReference type="RefSeq" id="XP_026189941.1"/>
    </source>
</evidence>
<dbReference type="SMART" id="SM00320">
    <property type="entry name" value="WD40"/>
    <property type="match status" value="8"/>
</dbReference>
<dbReference type="InterPro" id="IPR011044">
    <property type="entry name" value="Quino_amine_DH_bsu"/>
</dbReference>
<evidence type="ECO:0000256" key="2">
    <source>
        <dbReference type="ARBA" id="ARBA00022737"/>
    </source>
</evidence>
<dbReference type="RefSeq" id="XP_026189941.1">
    <property type="nucleotide sequence ID" value="XM_026334156.1"/>
</dbReference>
<feature type="repeat" description="WD" evidence="3">
    <location>
        <begin position="468"/>
        <end position="509"/>
    </location>
</feature>
<dbReference type="GO" id="GO:0000028">
    <property type="term" value="P:ribosomal small subunit assembly"/>
    <property type="evidence" value="ECO:0007669"/>
    <property type="project" value="TreeGrafter"/>
</dbReference>
<keyword evidence="2" id="KW-0677">Repeat</keyword>
<feature type="compositionally biased region" description="Basic and acidic residues" evidence="4">
    <location>
        <begin position="298"/>
        <end position="307"/>
    </location>
</feature>
<dbReference type="PROSITE" id="PS50294">
    <property type="entry name" value="WD_REPEATS_REGION"/>
    <property type="match status" value="3"/>
</dbReference>
<dbReference type="PROSITE" id="PS00678">
    <property type="entry name" value="WD_REPEATS_1"/>
    <property type="match status" value="2"/>
</dbReference>
<dbReference type="SUPFAM" id="SSF63829">
    <property type="entry name" value="Calcium-dependent phosphotriesterase"/>
    <property type="match status" value="1"/>
</dbReference>
<dbReference type="InterPro" id="IPR020472">
    <property type="entry name" value="WD40_PAC1"/>
</dbReference>
<gene>
    <name evidence="6" type="primary">LOC34619668</name>
</gene>
<dbReference type="PANTHER" id="PTHR19858:SF0">
    <property type="entry name" value="PERIODIC TRYPTOPHAN PROTEIN 2 HOMOLOG"/>
    <property type="match status" value="1"/>
</dbReference>
<dbReference type="InterPro" id="IPR019775">
    <property type="entry name" value="WD40_repeat_CS"/>
</dbReference>
<dbReference type="SUPFAM" id="SSF50978">
    <property type="entry name" value="WD40 repeat-like"/>
    <property type="match status" value="1"/>
</dbReference>
<dbReference type="GO" id="GO:0034388">
    <property type="term" value="C:Pwp2p-containing subcomplex of 90S preribosome"/>
    <property type="evidence" value="ECO:0007669"/>
    <property type="project" value="TreeGrafter"/>
</dbReference>
<dbReference type="InterPro" id="IPR001680">
    <property type="entry name" value="WD40_rpt"/>
</dbReference>
<reference evidence="6" key="1">
    <citation type="submission" date="2025-08" db="UniProtKB">
        <authorList>
            <consortium name="RefSeq"/>
        </authorList>
    </citation>
    <scope>IDENTIFICATION</scope>
</reference>
<dbReference type="OrthoDB" id="428822at2759"/>
<dbReference type="GO" id="GO:0000462">
    <property type="term" value="P:maturation of SSU-rRNA from tricistronic rRNA transcript (SSU-rRNA, 5.8S rRNA, LSU-rRNA)"/>
    <property type="evidence" value="ECO:0007669"/>
    <property type="project" value="TreeGrafter"/>
</dbReference>
<dbReference type="SUPFAM" id="SSF50969">
    <property type="entry name" value="YVTN repeat-like/Quinoprotein amine dehydrogenase"/>
    <property type="match status" value="1"/>
</dbReference>
<evidence type="ECO:0000256" key="1">
    <source>
        <dbReference type="ARBA" id="ARBA00022574"/>
    </source>
</evidence>
<dbReference type="Gene3D" id="2.130.10.10">
    <property type="entry name" value="YVTN repeat-like/Quinoprotein amine dehydrogenase"/>
    <property type="match status" value="3"/>
</dbReference>
<sequence>MFSYEFSNLLAAPYSSSHAHITFDRKSSSLYAPSSNRVCRYTLTTTNPATSSSTRKDHNTKSAFDSALAAQANSEEIDGTTSGSSKVCTLPFEARVDVQHFCVRSDGCLAISIDLQGQGLLWRSPSVASQYQLHLLHAFTLHQQPISCLSWSPDSIHLLSGSQDCTVRLWRARGKWAACKPAAALEASTEASGANVDASEAAHQAYRDQVDAAFVPSAFTSHRHEVKFVCFSCCLTRVYSVNREGCIICWTWQSLPEAEERFGEAFDAHKNAAKPINPQFFQQQRDKKQQQKRQQARQGEEGDKEAAVEAVLRPPDEFIDYSEGLYLLPDLSAIVRLSLGVSSLDSVCLSFDGEWVAAAAAESNTLVVWEWRSETYVLRQQAHMHGIHCVCFSPAADAAAAGASRIGAKAGNGGAAAAAASATVAAATGATGGGGLGLGSSRGVVATGSNDGRVKVWDAESGFCYCTFAGHTAAVSALCFSPTGNALFSASLDGTVRAVDLLSFKPFRVYTARSSAAATFGFEGPGGPTSSSLDSGVQFTCVAIDSGGELLVAGSQGSCFSAFVWSVRTAKLLEELVGHEAPVAAVAFHPHPDRQGILATGSWDMKVKLWDILGRRSRGGCPETLIQSGGVSCLAFDPKGRGLLAVGGEGGKRVMGLMAGLDLNCWTAIQEYDLSDVDDDLNEGERERKRIRHGGMIGNFGSSEIGRAPPLLTRQVTSANIYKALNSQEYAKVKISKRMLLE</sequence>
<dbReference type="PRINTS" id="PR00320">
    <property type="entry name" value="GPROTEINBRPT"/>
</dbReference>
<feature type="region of interest" description="Disordered" evidence="4">
    <location>
        <begin position="281"/>
        <end position="307"/>
    </location>
</feature>
<evidence type="ECO:0000313" key="5">
    <source>
        <dbReference type="Proteomes" id="UP000515125"/>
    </source>
</evidence>
<accession>A0A6P6RQ36</accession>
<evidence type="ECO:0000256" key="4">
    <source>
        <dbReference type="SAM" id="MobiDB-lite"/>
    </source>
</evidence>
<dbReference type="GeneID" id="34619668"/>
<evidence type="ECO:0000256" key="3">
    <source>
        <dbReference type="PROSITE-ProRule" id="PRU00221"/>
    </source>
</evidence>
<name>A0A6P6RQ36_9EIME</name>
<dbReference type="InterPro" id="IPR027145">
    <property type="entry name" value="PWP2"/>
</dbReference>
<organism evidence="5 6">
    <name type="scientific">Cyclospora cayetanensis</name>
    <dbReference type="NCBI Taxonomy" id="88456"/>
    <lineage>
        <taxon>Eukaryota</taxon>
        <taxon>Sar</taxon>
        <taxon>Alveolata</taxon>
        <taxon>Apicomplexa</taxon>
        <taxon>Conoidasida</taxon>
        <taxon>Coccidia</taxon>
        <taxon>Eucoccidiorida</taxon>
        <taxon>Eimeriorina</taxon>
        <taxon>Eimeriidae</taxon>
        <taxon>Cyclospora</taxon>
    </lineage>
</organism>
<keyword evidence="5" id="KW-1185">Reference proteome</keyword>
<feature type="repeat" description="WD" evidence="3">
    <location>
        <begin position="576"/>
        <end position="612"/>
    </location>
</feature>
<dbReference type="InterPro" id="IPR036322">
    <property type="entry name" value="WD40_repeat_dom_sf"/>
</dbReference>